<keyword evidence="1" id="KW-0597">Phosphoprotein</keyword>
<dbReference type="GO" id="GO:0016301">
    <property type="term" value="F:kinase activity"/>
    <property type="evidence" value="ECO:0007669"/>
    <property type="project" value="UniProtKB-KW"/>
</dbReference>
<keyword evidence="3" id="KW-0418">Kinase</keyword>
<evidence type="ECO:0000313" key="4">
    <source>
        <dbReference type="Proteomes" id="UP000188181"/>
    </source>
</evidence>
<dbReference type="PROSITE" id="PS50110">
    <property type="entry name" value="RESPONSE_REGULATORY"/>
    <property type="match status" value="1"/>
</dbReference>
<dbReference type="AlphaFoldDB" id="A0A1Q2MFH3"/>
<sequence>MENKCIVLADKHQNILEGLHGLLESVFASVVMIADQPSLVEALNKIHPQFAIIDLPLLGHVELDTACKLHKRFPDIKIFILSDYDEP</sequence>
<evidence type="ECO:0000256" key="1">
    <source>
        <dbReference type="PROSITE-ProRule" id="PRU00169"/>
    </source>
</evidence>
<dbReference type="RefSeq" id="WP_146683621.1">
    <property type="nucleotide sequence ID" value="NZ_CP019646.1"/>
</dbReference>
<proteinExistence type="predicted"/>
<feature type="domain" description="Response regulatory" evidence="2">
    <location>
        <begin position="5"/>
        <end position="87"/>
    </location>
</feature>
<dbReference type="SUPFAM" id="SSF52172">
    <property type="entry name" value="CheY-like"/>
    <property type="match status" value="1"/>
</dbReference>
<dbReference type="GO" id="GO:0000160">
    <property type="term" value="P:phosphorelay signal transduction system"/>
    <property type="evidence" value="ECO:0007669"/>
    <property type="project" value="InterPro"/>
</dbReference>
<gene>
    <name evidence="3" type="ORF">SMSP2_01820</name>
</gene>
<dbReference type="Gene3D" id="3.40.50.2300">
    <property type="match status" value="1"/>
</dbReference>
<evidence type="ECO:0000259" key="2">
    <source>
        <dbReference type="PROSITE" id="PS50110"/>
    </source>
</evidence>
<dbReference type="OrthoDB" id="9797341at2"/>
<accession>A0A1Q2MFH3</accession>
<dbReference type="EMBL" id="CP019646">
    <property type="protein sequence ID" value="AQQ71446.1"/>
    <property type="molecule type" value="Genomic_DNA"/>
</dbReference>
<dbReference type="KEGG" id="pbas:SMSP2_01820"/>
<keyword evidence="4" id="KW-1185">Reference proteome</keyword>
<organism evidence="3 4">
    <name type="scientific">Limihaloglobus sulfuriphilus</name>
    <dbReference type="NCBI Taxonomy" id="1851148"/>
    <lineage>
        <taxon>Bacteria</taxon>
        <taxon>Pseudomonadati</taxon>
        <taxon>Planctomycetota</taxon>
        <taxon>Phycisphaerae</taxon>
        <taxon>Sedimentisphaerales</taxon>
        <taxon>Sedimentisphaeraceae</taxon>
        <taxon>Limihaloglobus</taxon>
    </lineage>
</organism>
<feature type="modified residue" description="4-aspartylphosphate" evidence="1">
    <location>
        <position position="54"/>
    </location>
</feature>
<dbReference type="Proteomes" id="UP000188181">
    <property type="component" value="Chromosome"/>
</dbReference>
<dbReference type="InterPro" id="IPR001789">
    <property type="entry name" value="Sig_transdc_resp-reg_receiver"/>
</dbReference>
<dbReference type="InterPro" id="IPR011006">
    <property type="entry name" value="CheY-like_superfamily"/>
</dbReference>
<reference evidence="4" key="1">
    <citation type="submission" date="2017-02" db="EMBL/GenBank/DDBJ databases">
        <title>Comparative genomics and description of representatives of a novel lineage of planctomycetes thriving in anoxic sediments.</title>
        <authorList>
            <person name="Spring S."/>
            <person name="Bunk B."/>
            <person name="Sproer C."/>
        </authorList>
    </citation>
    <scope>NUCLEOTIDE SEQUENCE [LARGE SCALE GENOMIC DNA]</scope>
    <source>
        <strain evidence="4">SM-Chi-D1</strain>
    </source>
</reference>
<keyword evidence="3" id="KW-0808">Transferase</keyword>
<name>A0A1Q2MFH3_9BACT</name>
<evidence type="ECO:0000313" key="3">
    <source>
        <dbReference type="EMBL" id="AQQ71446.1"/>
    </source>
</evidence>
<protein>
    <submittedName>
        <fullName evidence="3">Two component system sensor kinase SsrB</fullName>
    </submittedName>
</protein>
<dbReference type="STRING" id="1851148.SMSP2_01820"/>